<accession>A0ABQ9I260</accession>
<feature type="domain" description="DDE-1" evidence="1">
    <location>
        <begin position="27"/>
        <end position="75"/>
    </location>
</feature>
<organism evidence="2 3">
    <name type="scientific">Dryococelus australis</name>
    <dbReference type="NCBI Taxonomy" id="614101"/>
    <lineage>
        <taxon>Eukaryota</taxon>
        <taxon>Metazoa</taxon>
        <taxon>Ecdysozoa</taxon>
        <taxon>Arthropoda</taxon>
        <taxon>Hexapoda</taxon>
        <taxon>Insecta</taxon>
        <taxon>Pterygota</taxon>
        <taxon>Neoptera</taxon>
        <taxon>Polyneoptera</taxon>
        <taxon>Phasmatodea</taxon>
        <taxon>Verophasmatodea</taxon>
        <taxon>Anareolatae</taxon>
        <taxon>Phasmatidae</taxon>
        <taxon>Eurycanthinae</taxon>
        <taxon>Dryococelus</taxon>
    </lineage>
</organism>
<comment type="caution">
    <text evidence="2">The sequence shown here is derived from an EMBL/GenBank/DDBJ whole genome shotgun (WGS) entry which is preliminary data.</text>
</comment>
<gene>
    <name evidence="2" type="ORF">PR048_010227</name>
</gene>
<dbReference type="Pfam" id="PF03184">
    <property type="entry name" value="DDE_1"/>
    <property type="match status" value="1"/>
</dbReference>
<keyword evidence="3" id="KW-1185">Reference proteome</keyword>
<name>A0ABQ9I260_9NEOP</name>
<evidence type="ECO:0000313" key="2">
    <source>
        <dbReference type="EMBL" id="KAJ8890718.1"/>
    </source>
</evidence>
<dbReference type="Proteomes" id="UP001159363">
    <property type="component" value="Chromosome 3"/>
</dbReference>
<reference evidence="2 3" key="1">
    <citation type="submission" date="2023-02" db="EMBL/GenBank/DDBJ databases">
        <title>LHISI_Scaffold_Assembly.</title>
        <authorList>
            <person name="Stuart O.P."/>
            <person name="Cleave R."/>
            <person name="Magrath M.J.L."/>
            <person name="Mikheyev A.S."/>
        </authorList>
    </citation>
    <scope>NUCLEOTIDE SEQUENCE [LARGE SCALE GENOMIC DNA]</scope>
    <source>
        <strain evidence="2">Daus_M_001</strain>
        <tissue evidence="2">Leg muscle</tissue>
    </source>
</reference>
<evidence type="ECO:0000313" key="3">
    <source>
        <dbReference type="Proteomes" id="UP001159363"/>
    </source>
</evidence>
<dbReference type="InterPro" id="IPR004875">
    <property type="entry name" value="DDE_SF_endonuclease_dom"/>
</dbReference>
<proteinExistence type="predicted"/>
<sequence length="80" mass="8824">MVDGLVENLIPGGLVRLSKNGWINTHFHASHLSPQILKLAAKNEVHIGTFPSHNTHLLQPLDVGLYKPLKNNWKEALGAI</sequence>
<dbReference type="EMBL" id="JARBHB010000003">
    <property type="protein sequence ID" value="KAJ8890718.1"/>
    <property type="molecule type" value="Genomic_DNA"/>
</dbReference>
<protein>
    <recommendedName>
        <fullName evidence="1">DDE-1 domain-containing protein</fullName>
    </recommendedName>
</protein>
<evidence type="ECO:0000259" key="1">
    <source>
        <dbReference type="Pfam" id="PF03184"/>
    </source>
</evidence>